<dbReference type="Pfam" id="PF02812">
    <property type="entry name" value="ELFV_dehydrog_N"/>
    <property type="match status" value="1"/>
</dbReference>
<feature type="domain" description="Glutamate/phenylalanine/leucine/valine/L-tryptophan dehydrogenase dimerisation" evidence="4">
    <location>
        <begin position="13"/>
        <end position="60"/>
    </location>
</feature>
<dbReference type="SUPFAM" id="SSF53223">
    <property type="entry name" value="Aminoacid dehydrogenase-like, N-terminal domain"/>
    <property type="match status" value="1"/>
</dbReference>
<dbReference type="EMBL" id="VHSG01000042">
    <property type="protein sequence ID" value="TQV66324.1"/>
    <property type="molecule type" value="Genomic_DNA"/>
</dbReference>
<sequence length="157" mass="17130">MKVAVAGADTNKTNALTGRPLGGTKDDSGFAPHDKSDAEIKRFCQAFMTQLRRHIGPDRDKIDPRQADGALHSNKLVLRPEKNFTLVALRSQSGPTKDTKTCFGVKRFTDQTTRYTYYRLLIISLSDLRGLGLSFSLSSSGKASGLSATPITKPQIT</sequence>
<name>A0A545SMY7_9GAMM</name>
<dbReference type="InterPro" id="IPR050724">
    <property type="entry name" value="Glu_Leu_Phe_Val_DH"/>
</dbReference>
<evidence type="ECO:0000313" key="5">
    <source>
        <dbReference type="EMBL" id="TQV66324.1"/>
    </source>
</evidence>
<organism evidence="5 6">
    <name type="scientific">Exilibacterium tricleocarpae</name>
    <dbReference type="NCBI Taxonomy" id="2591008"/>
    <lineage>
        <taxon>Bacteria</taxon>
        <taxon>Pseudomonadati</taxon>
        <taxon>Pseudomonadota</taxon>
        <taxon>Gammaproteobacteria</taxon>
        <taxon>Cellvibrionales</taxon>
        <taxon>Cellvibrionaceae</taxon>
        <taxon>Exilibacterium</taxon>
    </lineage>
</organism>
<gene>
    <name evidence="5" type="ORF">FKG94_27325</name>
</gene>
<evidence type="ECO:0000259" key="4">
    <source>
        <dbReference type="Pfam" id="PF02812"/>
    </source>
</evidence>
<dbReference type="GO" id="GO:0005829">
    <property type="term" value="C:cytosol"/>
    <property type="evidence" value="ECO:0007669"/>
    <property type="project" value="TreeGrafter"/>
</dbReference>
<dbReference type="Proteomes" id="UP000319732">
    <property type="component" value="Unassembled WGS sequence"/>
</dbReference>
<dbReference type="AlphaFoldDB" id="A0A545SMY7"/>
<evidence type="ECO:0000313" key="6">
    <source>
        <dbReference type="Proteomes" id="UP000319732"/>
    </source>
</evidence>
<dbReference type="OrthoDB" id="9803297at2"/>
<dbReference type="Gene3D" id="3.40.50.10860">
    <property type="entry name" value="Leucine Dehydrogenase, chain A, domain 1"/>
    <property type="match status" value="1"/>
</dbReference>
<protein>
    <recommendedName>
        <fullName evidence="4">Glutamate/phenylalanine/leucine/valine/L-tryptophan dehydrogenase dimerisation domain-containing protein</fullName>
    </recommendedName>
</protein>
<comment type="similarity">
    <text evidence="1">Belongs to the Glu/Leu/Phe/Val dehydrogenases family.</text>
</comment>
<dbReference type="PANTHER" id="PTHR43571:SF1">
    <property type="entry name" value="NADP-SPECIFIC GLUTAMATE DEHYDROGENASE 1-RELATED"/>
    <property type="match status" value="1"/>
</dbReference>
<evidence type="ECO:0000256" key="3">
    <source>
        <dbReference type="SAM" id="MobiDB-lite"/>
    </source>
</evidence>
<proteinExistence type="inferred from homology"/>
<comment type="caution">
    <text evidence="5">The sequence shown here is derived from an EMBL/GenBank/DDBJ whole genome shotgun (WGS) entry which is preliminary data.</text>
</comment>
<accession>A0A545SMY7</accession>
<keyword evidence="2" id="KW-0560">Oxidoreductase</keyword>
<keyword evidence="6" id="KW-1185">Reference proteome</keyword>
<dbReference type="GO" id="GO:0006537">
    <property type="term" value="P:glutamate biosynthetic process"/>
    <property type="evidence" value="ECO:0007669"/>
    <property type="project" value="TreeGrafter"/>
</dbReference>
<dbReference type="InterPro" id="IPR006097">
    <property type="entry name" value="Glu/Leu/Phe/Val/Trp_DH_dimer"/>
</dbReference>
<reference evidence="5 6" key="1">
    <citation type="submission" date="2019-06" db="EMBL/GenBank/DDBJ databases">
        <title>Whole genome sequence for Cellvibrionaceae sp. R142.</title>
        <authorList>
            <person name="Wang G."/>
        </authorList>
    </citation>
    <scope>NUCLEOTIDE SEQUENCE [LARGE SCALE GENOMIC DNA]</scope>
    <source>
        <strain evidence="5 6">R142</strain>
    </source>
</reference>
<dbReference type="PANTHER" id="PTHR43571">
    <property type="entry name" value="NADP-SPECIFIC GLUTAMATE DEHYDROGENASE 1-RELATED"/>
    <property type="match status" value="1"/>
</dbReference>
<dbReference type="InterPro" id="IPR046346">
    <property type="entry name" value="Aminoacid_DH-like_N_sf"/>
</dbReference>
<evidence type="ECO:0000256" key="1">
    <source>
        <dbReference type="ARBA" id="ARBA00006382"/>
    </source>
</evidence>
<feature type="region of interest" description="Disordered" evidence="3">
    <location>
        <begin position="1"/>
        <end position="32"/>
    </location>
</feature>
<dbReference type="GO" id="GO:0004354">
    <property type="term" value="F:glutamate dehydrogenase (NADP+) activity"/>
    <property type="evidence" value="ECO:0007669"/>
    <property type="project" value="TreeGrafter"/>
</dbReference>
<evidence type="ECO:0000256" key="2">
    <source>
        <dbReference type="ARBA" id="ARBA00023002"/>
    </source>
</evidence>